<protein>
    <recommendedName>
        <fullName evidence="1">DUF7737 domain-containing protein</fullName>
    </recommendedName>
</protein>
<dbReference type="Proteomes" id="UP001597097">
    <property type="component" value="Unassembled WGS sequence"/>
</dbReference>
<sequence>MEPNDAYLCVVPRGSGDQVFLPFEEDGGMLSIILSKAFLLAADTTITDPSITRQVHL</sequence>
<dbReference type="Pfam" id="PF24879">
    <property type="entry name" value="DUF7737"/>
    <property type="match status" value="1"/>
</dbReference>
<proteinExistence type="predicted"/>
<dbReference type="EMBL" id="JBHUCM010000042">
    <property type="protein sequence ID" value="MFD1543843.1"/>
    <property type="molecule type" value="Genomic_DNA"/>
</dbReference>
<gene>
    <name evidence="2" type="ORF">ACFSJ0_42845</name>
</gene>
<accession>A0ABW4GMX3</accession>
<feature type="domain" description="DUF7737" evidence="1">
    <location>
        <begin position="1"/>
        <end position="55"/>
    </location>
</feature>
<name>A0ABW4GMX3_9ACTN</name>
<dbReference type="InterPro" id="IPR056639">
    <property type="entry name" value="DUF7737"/>
</dbReference>
<keyword evidence="3" id="KW-1185">Reference proteome</keyword>
<organism evidence="2 3">
    <name type="scientific">Nonomuraea guangzhouensis</name>
    <dbReference type="NCBI Taxonomy" id="1291555"/>
    <lineage>
        <taxon>Bacteria</taxon>
        <taxon>Bacillati</taxon>
        <taxon>Actinomycetota</taxon>
        <taxon>Actinomycetes</taxon>
        <taxon>Streptosporangiales</taxon>
        <taxon>Streptosporangiaceae</taxon>
        <taxon>Nonomuraea</taxon>
    </lineage>
</organism>
<evidence type="ECO:0000259" key="1">
    <source>
        <dbReference type="Pfam" id="PF24879"/>
    </source>
</evidence>
<dbReference type="RefSeq" id="WP_219534948.1">
    <property type="nucleotide sequence ID" value="NZ_JAHKRM010000024.1"/>
</dbReference>
<evidence type="ECO:0000313" key="3">
    <source>
        <dbReference type="Proteomes" id="UP001597097"/>
    </source>
</evidence>
<reference evidence="3" key="1">
    <citation type="journal article" date="2019" name="Int. J. Syst. Evol. Microbiol.">
        <title>The Global Catalogue of Microorganisms (GCM) 10K type strain sequencing project: providing services to taxonomists for standard genome sequencing and annotation.</title>
        <authorList>
            <consortium name="The Broad Institute Genomics Platform"/>
            <consortium name="The Broad Institute Genome Sequencing Center for Infectious Disease"/>
            <person name="Wu L."/>
            <person name="Ma J."/>
        </authorList>
    </citation>
    <scope>NUCLEOTIDE SEQUENCE [LARGE SCALE GENOMIC DNA]</scope>
    <source>
        <strain evidence="3">CGMCC 1.15399</strain>
    </source>
</reference>
<evidence type="ECO:0000313" key="2">
    <source>
        <dbReference type="EMBL" id="MFD1543843.1"/>
    </source>
</evidence>
<comment type="caution">
    <text evidence="2">The sequence shown here is derived from an EMBL/GenBank/DDBJ whole genome shotgun (WGS) entry which is preliminary data.</text>
</comment>